<dbReference type="CDD" id="cd05403">
    <property type="entry name" value="NT_KNTase_like"/>
    <property type="match status" value="1"/>
</dbReference>
<dbReference type="InterPro" id="IPR043519">
    <property type="entry name" value="NT_sf"/>
</dbReference>
<dbReference type="InterPro" id="IPR002934">
    <property type="entry name" value="Polymerase_NTP_transf_dom"/>
</dbReference>
<sequence>MMAVDHNGYIATLGAFSVQPEFTCVVDDAVRQLTETLDGVIHSIYVYGSVARGEAAVGTSDLDLCIIFHRPLLSVQNVTLASVRARLEKAHPVVSKVDFDCGILSEVLAAEYRHSWGYWLKHHCCCVYGADLAGQFPRFKPSRAIAVALNGDYINVLNDYIARIEHEGDVNQRARLRQSAAKKLIRATSLFRGERDSDWSDTLEEHAIRFIRQYPALTDEINHFLEQSKKTAGRDSEFIARLRTVMRQLAQLENEGDAQRSDMMHNN</sequence>
<reference evidence="2 3" key="1">
    <citation type="submission" date="2019-07" db="EMBL/GenBank/DDBJ databases">
        <title>Serratia dokdonensis sp. nov., an elicitor of systemic resistance in Nicotiana Tabacum.</title>
        <authorList>
            <person name="Son J.-S."/>
            <person name="Hwang Y.-J."/>
            <person name="Lee S.-Y."/>
            <person name="Ghim S.-Y."/>
        </authorList>
    </citation>
    <scope>NUCLEOTIDE SEQUENCE [LARGE SCALE GENOMIC DNA]</scope>
    <source>
        <strain evidence="2 3">KUDC3025</strain>
    </source>
</reference>
<dbReference type="EMBL" id="CP041764">
    <property type="protein sequence ID" value="QHA89789.1"/>
    <property type="molecule type" value="Genomic_DNA"/>
</dbReference>
<accession>A0ABX6GU08</accession>
<protein>
    <submittedName>
        <fullName evidence="2">Nucleotidyltransferase domain-containing protein</fullName>
    </submittedName>
</protein>
<gene>
    <name evidence="2" type="ORF">FO014_00960</name>
</gene>
<keyword evidence="3" id="KW-1185">Reference proteome</keyword>
<feature type="domain" description="Polymerase nucleotidyl transferase" evidence="1">
    <location>
        <begin position="36"/>
        <end position="72"/>
    </location>
</feature>
<dbReference type="Proteomes" id="UP000430368">
    <property type="component" value="Chromosome"/>
</dbReference>
<evidence type="ECO:0000313" key="3">
    <source>
        <dbReference type="Proteomes" id="UP000430368"/>
    </source>
</evidence>
<evidence type="ECO:0000259" key="1">
    <source>
        <dbReference type="Pfam" id="PF01909"/>
    </source>
</evidence>
<dbReference type="SUPFAM" id="SSF81301">
    <property type="entry name" value="Nucleotidyltransferase"/>
    <property type="match status" value="1"/>
</dbReference>
<proteinExistence type="predicted"/>
<dbReference type="Pfam" id="PF01909">
    <property type="entry name" value="NTP_transf_2"/>
    <property type="match status" value="1"/>
</dbReference>
<dbReference type="RefSeq" id="WP_160031316.1">
    <property type="nucleotide sequence ID" value="NZ_CP041764.1"/>
</dbReference>
<organism evidence="2 3">
    <name type="scientific">Serratia rhizosphaerae</name>
    <dbReference type="NCBI Taxonomy" id="2597702"/>
    <lineage>
        <taxon>Bacteria</taxon>
        <taxon>Pseudomonadati</taxon>
        <taxon>Pseudomonadota</taxon>
        <taxon>Gammaproteobacteria</taxon>
        <taxon>Enterobacterales</taxon>
        <taxon>Yersiniaceae</taxon>
        <taxon>Serratia</taxon>
    </lineage>
</organism>
<dbReference type="Gene3D" id="3.30.460.10">
    <property type="entry name" value="Beta Polymerase, domain 2"/>
    <property type="match status" value="1"/>
</dbReference>
<evidence type="ECO:0000313" key="2">
    <source>
        <dbReference type="EMBL" id="QHA89789.1"/>
    </source>
</evidence>
<name>A0ABX6GU08_9GAMM</name>